<feature type="compositionally biased region" description="Polar residues" evidence="1">
    <location>
        <begin position="463"/>
        <end position="475"/>
    </location>
</feature>
<dbReference type="InterPro" id="IPR011993">
    <property type="entry name" value="PH-like_dom_sf"/>
</dbReference>
<dbReference type="InterPro" id="IPR058155">
    <property type="entry name" value="Skg3/CAF120-like_PH"/>
</dbReference>
<dbReference type="EMBL" id="JPOX01000038">
    <property type="protein sequence ID" value="KFX43045.1"/>
    <property type="molecule type" value="Genomic_DNA"/>
</dbReference>
<feature type="compositionally biased region" description="Polar residues" evidence="1">
    <location>
        <begin position="907"/>
        <end position="919"/>
    </location>
</feature>
<dbReference type="PROSITE" id="PS50003">
    <property type="entry name" value="PH_DOMAIN"/>
    <property type="match status" value="1"/>
</dbReference>
<feature type="region of interest" description="Disordered" evidence="1">
    <location>
        <begin position="541"/>
        <end position="597"/>
    </location>
</feature>
<feature type="compositionally biased region" description="Basic and acidic residues" evidence="1">
    <location>
        <begin position="681"/>
        <end position="694"/>
    </location>
</feature>
<evidence type="ECO:0000313" key="3">
    <source>
        <dbReference type="EMBL" id="KFX43045.1"/>
    </source>
</evidence>
<accession>A0A093UT14</accession>
<dbReference type="SUPFAM" id="SSF50729">
    <property type="entry name" value="PH domain-like"/>
    <property type="match status" value="1"/>
</dbReference>
<feature type="region of interest" description="Disordered" evidence="1">
    <location>
        <begin position="463"/>
        <end position="502"/>
    </location>
</feature>
<feature type="compositionally biased region" description="Polar residues" evidence="1">
    <location>
        <begin position="756"/>
        <end position="766"/>
    </location>
</feature>
<feature type="domain" description="PH" evidence="2">
    <location>
        <begin position="106"/>
        <end position="223"/>
    </location>
</feature>
<proteinExistence type="predicted"/>
<name>A0A093UT14_TALMA</name>
<feature type="region of interest" description="Disordered" evidence="1">
    <location>
        <begin position="1"/>
        <end position="59"/>
    </location>
</feature>
<feature type="compositionally biased region" description="Basic and acidic residues" evidence="1">
    <location>
        <begin position="830"/>
        <end position="841"/>
    </location>
</feature>
<feature type="region of interest" description="Disordered" evidence="1">
    <location>
        <begin position="810"/>
        <end position="844"/>
    </location>
</feature>
<dbReference type="FunFam" id="2.30.29.30:FF:000203">
    <property type="entry name" value="PH domain-containing protein"/>
    <property type="match status" value="1"/>
</dbReference>
<feature type="region of interest" description="Disordered" evidence="1">
    <location>
        <begin position="730"/>
        <end position="766"/>
    </location>
</feature>
<dbReference type="SMART" id="SM00233">
    <property type="entry name" value="PH"/>
    <property type="match status" value="1"/>
</dbReference>
<feature type="compositionally biased region" description="Polar residues" evidence="1">
    <location>
        <begin position="628"/>
        <end position="641"/>
    </location>
</feature>
<organism evidence="3">
    <name type="scientific">Talaromyces marneffei PM1</name>
    <dbReference type="NCBI Taxonomy" id="1077442"/>
    <lineage>
        <taxon>Eukaryota</taxon>
        <taxon>Fungi</taxon>
        <taxon>Dikarya</taxon>
        <taxon>Ascomycota</taxon>
        <taxon>Pezizomycotina</taxon>
        <taxon>Eurotiomycetes</taxon>
        <taxon>Eurotiomycetidae</taxon>
        <taxon>Eurotiales</taxon>
        <taxon>Trichocomaceae</taxon>
        <taxon>Talaromyces</taxon>
        <taxon>Talaromyces sect. Talaromyces</taxon>
    </lineage>
</organism>
<gene>
    <name evidence="3" type="ORF">GQ26_0380240</name>
</gene>
<protein>
    <submittedName>
        <fullName evidence="3">Protein SKG3</fullName>
    </submittedName>
</protein>
<reference evidence="3" key="1">
    <citation type="journal article" date="2014" name="PLoS Genet.">
        <title>Signature Gene Expression Reveals Novel Clues to the Molecular Mechanisms of Dimorphic Transition in Penicillium marneffei.</title>
        <authorList>
            <person name="Yang E."/>
            <person name="Wang G."/>
            <person name="Cai J."/>
            <person name="Woo P.C."/>
            <person name="Lau S.K."/>
            <person name="Yuen K.-Y."/>
            <person name="Chow W.-N."/>
            <person name="Lin X."/>
        </authorList>
    </citation>
    <scope>NUCLEOTIDE SEQUENCE [LARGE SCALE GENOMIC DNA]</scope>
    <source>
        <strain evidence="3">PM1</strain>
    </source>
</reference>
<dbReference type="Gene3D" id="2.30.29.30">
    <property type="entry name" value="Pleckstrin-homology domain (PH domain)/Phosphotyrosine-binding domain (PTB)"/>
    <property type="match status" value="1"/>
</dbReference>
<comment type="caution">
    <text evidence="3">The sequence shown here is derived from an EMBL/GenBank/DDBJ whole genome shotgun (WGS) entry which is preliminary data.</text>
</comment>
<feature type="compositionally biased region" description="Polar residues" evidence="1">
    <location>
        <begin position="50"/>
        <end position="59"/>
    </location>
</feature>
<feature type="region of interest" description="Disordered" evidence="1">
    <location>
        <begin position="613"/>
        <end position="652"/>
    </location>
</feature>
<feature type="compositionally biased region" description="Low complexity" evidence="1">
    <location>
        <begin position="26"/>
        <end position="36"/>
    </location>
</feature>
<dbReference type="Pfam" id="PF00169">
    <property type="entry name" value="PH"/>
    <property type="match status" value="1"/>
</dbReference>
<evidence type="ECO:0000256" key="1">
    <source>
        <dbReference type="SAM" id="MobiDB-lite"/>
    </source>
</evidence>
<feature type="region of interest" description="Disordered" evidence="1">
    <location>
        <begin position="905"/>
        <end position="1019"/>
    </location>
</feature>
<feature type="region of interest" description="Disordered" evidence="1">
    <location>
        <begin position="670"/>
        <end position="694"/>
    </location>
</feature>
<evidence type="ECO:0000259" key="2">
    <source>
        <dbReference type="PROSITE" id="PS50003"/>
    </source>
</evidence>
<dbReference type="HOGENOM" id="CLU_005248_1_1_1"/>
<dbReference type="Pfam" id="PF25381">
    <property type="entry name" value="PH_26"/>
    <property type="match status" value="1"/>
</dbReference>
<dbReference type="InterPro" id="IPR001849">
    <property type="entry name" value="PH_domain"/>
</dbReference>
<feature type="compositionally biased region" description="Polar residues" evidence="1">
    <location>
        <begin position="548"/>
        <end position="562"/>
    </location>
</feature>
<dbReference type="eggNOG" id="ENOG502QPV9">
    <property type="taxonomic scope" value="Eukaryota"/>
</dbReference>
<feature type="compositionally biased region" description="Polar residues" evidence="1">
    <location>
        <begin position="961"/>
        <end position="980"/>
    </location>
</feature>
<sequence length="1288" mass="142646">MGRSRVLSFITAFGSKGDSKTRETDSSPNSNSSSRSKLNKSHPTPPTESPPNGFNTAKTWATPDRASLARPASMVFTYQPPRTEIAHDTLPELLPIFTFMNSHSNKMYQEGYFLKLNDLDTHGRPCADRKWVECFAVLTGTVLSIWDAAALDATGNQDITPTFINLTDASIKMLETLPTYDKNAKPLQNILSVSTAGRNRYLFHFNSLNSLTQWTASIRLALFEQTSLLEAYTGSIIAGKGRQLNNIRMIMERSRYKYEDWARVRFGAGTPWRRCWFVVTPPSEKDIQRLHKSGKKRSAYDRTTPVVTGTIAFYETQKTKKALPIATITDAYAAFAIYPQSTALIDQSTLVKIEGNITFHSPTQSSTEGFIFIMPELHPAVSGLEIMLRFLFPVFDTFGLYGRPTRLIADTNNVKSLMFAFPKQQPYGYLDVLDVVNLINKSGSQGWSEKEWRRQLREATAQRMSTANSPASSISGGRPHQRGSILGRHGKTRFREPTMPLSPGFNQSAEAIIETPSSTTVSLTESGPSYGHYRAVSDTGGFLPMGSTGRSSFTPSRLSIQDTPPEPPIHGIDSTTGRDRPPTRQSNGSGSDGDAQLQNILRTENIVREFRPNISPEPVAVPPAFSHQPGQVPSSRPQASSELRRANSRMSSSTLAQLAEVGKLRGVTTNTVSNIQESPYSDDRYDSDSPVHLGERSSYGANVYTIQEQAPAVPLHGTISNSYQQPLPQRTAQETPNLPIDTSKPIKRKPLPPQPTSSSDVDSALESVSSLADPSFRDLQHTVDEAALSRILPMQPSFTPERMMTQIPQLSRVDTGSVYDDDSSTTPDYASRKSTDTKRSEVSIPRPRIGVLKTVGGSSMDKQEVTIGDARYFANQETTKVNPDIPSIDFGPTLAHSLHTRRPSISDVLNNFGSGSPSPTRRDGAEHGHAHKPSRSPAGDDKRRSVPWQPGLANHRPESPGNRTVTPEQFVHQRSTSNSHPLDFPIGNPAARPRSGDWTLGASQPVYSRDLPPRPHSRGSTMLLNQTEMPMRPHSRNSTMILNQNEMPPRPHSRGSNAILNQSDFSSHLSAREQEHVARMTGSAFFNLSNNNVKPAVSSGGLIGAIDARERERRYMKEGLSNQMVQQAIVQRQQQQQQMYESQQMQNPQVGNIYNMPGASYTWDALNQNTFNQPQMIPRPATSSDWHAWNGHVASQTPPPAPQHSNQYFISSNIKTTDSADLSYSLSAHFPLQNTRTHSIPTCVFSYLLSQTKSDYFIHTPATNRLVSASHKLNSHIPPFFMLFTYIP</sequence>